<keyword evidence="4" id="KW-0256">Endoplasmic reticulum</keyword>
<feature type="transmembrane region" description="Helical" evidence="8">
    <location>
        <begin position="155"/>
        <end position="177"/>
    </location>
</feature>
<evidence type="ECO:0000256" key="6">
    <source>
        <dbReference type="ARBA" id="ARBA00023136"/>
    </source>
</evidence>
<dbReference type="GO" id="GO:0005789">
    <property type="term" value="C:endoplasmic reticulum membrane"/>
    <property type="evidence" value="ECO:0007669"/>
    <property type="project" value="UniProtKB-SubCell"/>
</dbReference>
<name>A0A1U7SCR7_ALLSI</name>
<dbReference type="eggNOG" id="KOG2704">
    <property type="taxonomic scope" value="Eukaryota"/>
</dbReference>
<keyword evidence="2" id="KW-0808">Transferase</keyword>
<evidence type="ECO:0000256" key="2">
    <source>
        <dbReference type="ARBA" id="ARBA00022679"/>
    </source>
</evidence>
<feature type="transmembrane region" description="Helical" evidence="8">
    <location>
        <begin position="12"/>
        <end position="29"/>
    </location>
</feature>
<evidence type="ECO:0000256" key="3">
    <source>
        <dbReference type="ARBA" id="ARBA00022692"/>
    </source>
</evidence>
<reference evidence="10" key="1">
    <citation type="submission" date="2025-08" db="UniProtKB">
        <authorList>
            <consortium name="RefSeq"/>
        </authorList>
    </citation>
    <scope>IDENTIFICATION</scope>
</reference>
<proteinExistence type="predicted"/>
<dbReference type="RefSeq" id="XP_006035341.1">
    <property type="nucleotide sequence ID" value="XM_006035279.1"/>
</dbReference>
<feature type="transmembrane region" description="Helical" evidence="8">
    <location>
        <begin position="41"/>
        <end position="74"/>
    </location>
</feature>
<dbReference type="Pfam" id="PF03062">
    <property type="entry name" value="MBOAT"/>
    <property type="match status" value="1"/>
</dbReference>
<dbReference type="OrthoDB" id="286734at2759"/>
<dbReference type="PANTHER" id="PTHR13906:SF3">
    <property type="entry name" value="GHRELIN O-ACYLTRANSFERASE"/>
    <property type="match status" value="1"/>
</dbReference>
<dbReference type="InterPro" id="IPR004299">
    <property type="entry name" value="MBOAT_fam"/>
</dbReference>
<dbReference type="GO" id="GO:0016412">
    <property type="term" value="F:serine O-acyltransferase activity"/>
    <property type="evidence" value="ECO:0007669"/>
    <property type="project" value="TreeGrafter"/>
</dbReference>
<feature type="transmembrane region" description="Helical" evidence="8">
    <location>
        <begin position="228"/>
        <end position="251"/>
    </location>
</feature>
<evidence type="ECO:0000256" key="7">
    <source>
        <dbReference type="ARBA" id="ARBA00023315"/>
    </source>
</evidence>
<evidence type="ECO:0000313" key="10">
    <source>
        <dbReference type="RefSeq" id="XP_006035341.1"/>
    </source>
</evidence>
<protein>
    <submittedName>
        <fullName evidence="10">Ghrelin O-acyltransferase</fullName>
    </submittedName>
</protein>
<evidence type="ECO:0000256" key="5">
    <source>
        <dbReference type="ARBA" id="ARBA00022989"/>
    </source>
</evidence>
<gene>
    <name evidence="10" type="primary">MBOAT4</name>
</gene>
<comment type="subcellular location">
    <subcellularLocation>
        <location evidence="1">Endoplasmic reticulum membrane</location>
        <topology evidence="1">Multi-pass membrane protein</topology>
    </subcellularLocation>
</comment>
<accession>A0A1U7SCR7</accession>
<feature type="transmembrane region" description="Helical" evidence="8">
    <location>
        <begin position="398"/>
        <end position="423"/>
    </location>
</feature>
<sequence length="429" mass="49003">MEWADPFLLNPTILYQMLAFPFAVLFHYLCSFGYLSPSARYVVLLVGGFLIACAAMGLYALLLFIPALCSVAIFHSVSPLRVHTWVFVFQMSWQTLCHLGLHYREHYLQEAPCIRLSIALSSLMLLTQKVTSLALDIHEGTVTVTFEHRRRKEPLLGALPFCSYLLFFPALLGGPLCSFKRFQAQILCSSLPYFTQSLWVAGQKSLWALTLQLLRLAMRGHEGTLTSLAYCTRFGCVYVVWISSLLFRLAYYSHWALDESLLNAAGFGLALGHDPTHGDLSGTAMWTLETTHRIALFTRTWNRSTAQWLRRLIFQRSPTQPLLATFTFSAWWHGLYPGQVFGFLCWAVMVEADYRIHPFLSNLTKSWCTRLLYKALTWVLTQLIIAYIMVAVEMRSFSALWLLCTSYISFFPLLYCISLLLLAKRATQK</sequence>
<dbReference type="KEGG" id="asn:102385144"/>
<dbReference type="GO" id="GO:0030258">
    <property type="term" value="P:lipid modification"/>
    <property type="evidence" value="ECO:0007669"/>
    <property type="project" value="TreeGrafter"/>
</dbReference>
<evidence type="ECO:0000256" key="4">
    <source>
        <dbReference type="ARBA" id="ARBA00022824"/>
    </source>
</evidence>
<dbReference type="GeneID" id="102385144"/>
<feature type="transmembrane region" description="Helical" evidence="8">
    <location>
        <begin position="330"/>
        <end position="350"/>
    </location>
</feature>
<dbReference type="AlphaFoldDB" id="A0A1U7SCR7"/>
<keyword evidence="3 8" id="KW-0812">Transmembrane</keyword>
<keyword evidence="9" id="KW-1185">Reference proteome</keyword>
<dbReference type="STRING" id="38654.A0A1U7SCR7"/>
<dbReference type="InterPro" id="IPR049941">
    <property type="entry name" value="LPLAT_7/PORCN-like"/>
</dbReference>
<evidence type="ECO:0000256" key="8">
    <source>
        <dbReference type="SAM" id="Phobius"/>
    </source>
</evidence>
<feature type="transmembrane region" description="Helical" evidence="8">
    <location>
        <begin position="371"/>
        <end position="392"/>
    </location>
</feature>
<keyword evidence="5 8" id="KW-1133">Transmembrane helix</keyword>
<dbReference type="InParanoid" id="A0A1U7SCR7"/>
<organism evidence="9 10">
    <name type="scientific">Alligator sinensis</name>
    <name type="common">Chinese alligator</name>
    <dbReference type="NCBI Taxonomy" id="38654"/>
    <lineage>
        <taxon>Eukaryota</taxon>
        <taxon>Metazoa</taxon>
        <taxon>Chordata</taxon>
        <taxon>Craniata</taxon>
        <taxon>Vertebrata</taxon>
        <taxon>Euteleostomi</taxon>
        <taxon>Archelosauria</taxon>
        <taxon>Archosauria</taxon>
        <taxon>Crocodylia</taxon>
        <taxon>Alligatoridae</taxon>
        <taxon>Alligatorinae</taxon>
        <taxon>Alligator</taxon>
    </lineage>
</organism>
<evidence type="ECO:0000313" key="9">
    <source>
        <dbReference type="Proteomes" id="UP000189705"/>
    </source>
</evidence>
<keyword evidence="6 8" id="KW-0472">Membrane</keyword>
<dbReference type="CTD" id="619373"/>
<keyword evidence="7" id="KW-0012">Acyltransferase</keyword>
<dbReference type="PANTHER" id="PTHR13906">
    <property type="entry name" value="PORCUPINE"/>
    <property type="match status" value="1"/>
</dbReference>
<evidence type="ECO:0000256" key="1">
    <source>
        <dbReference type="ARBA" id="ARBA00004477"/>
    </source>
</evidence>
<dbReference type="Proteomes" id="UP000189705">
    <property type="component" value="Unplaced"/>
</dbReference>